<feature type="chain" id="PRO_5021288813" description="PEP-CTERM sorting domain-containing protein" evidence="2">
    <location>
        <begin position="20"/>
        <end position="218"/>
    </location>
</feature>
<gene>
    <name evidence="3" type="ORF">EZ242_04290</name>
</gene>
<proteinExistence type="predicted"/>
<evidence type="ECO:0000313" key="3">
    <source>
        <dbReference type="EMBL" id="TFZ04974.1"/>
    </source>
</evidence>
<evidence type="ECO:0000256" key="2">
    <source>
        <dbReference type="SAM" id="SignalP"/>
    </source>
</evidence>
<dbReference type="Gene3D" id="3.40.50.1110">
    <property type="entry name" value="SGNH hydrolase"/>
    <property type="match status" value="1"/>
</dbReference>
<evidence type="ECO:0000313" key="4">
    <source>
        <dbReference type="Proteomes" id="UP000297564"/>
    </source>
</evidence>
<dbReference type="RefSeq" id="WP_135283857.1">
    <property type="nucleotide sequence ID" value="NZ_SMLL01000001.1"/>
</dbReference>
<reference evidence="3 4" key="1">
    <citation type="submission" date="2019-03" db="EMBL/GenBank/DDBJ databases">
        <title>Ramlibacter rhizophilus CCTCC AB2015357, whole genome shotgun sequence.</title>
        <authorList>
            <person name="Zhang X."/>
            <person name="Feng G."/>
            <person name="Zhu H."/>
        </authorList>
    </citation>
    <scope>NUCLEOTIDE SEQUENCE [LARGE SCALE GENOMIC DNA]</scope>
    <source>
        <strain evidence="3 4">CCTCC AB2015357</strain>
    </source>
</reference>
<evidence type="ECO:0000256" key="1">
    <source>
        <dbReference type="SAM" id="MobiDB-lite"/>
    </source>
</evidence>
<dbReference type="AlphaFoldDB" id="A0A4Z0C2A9"/>
<feature type="signal peptide" evidence="2">
    <location>
        <begin position="1"/>
        <end position="19"/>
    </location>
</feature>
<feature type="compositionally biased region" description="Basic residues" evidence="1">
    <location>
        <begin position="181"/>
        <end position="193"/>
    </location>
</feature>
<protein>
    <recommendedName>
        <fullName evidence="5">PEP-CTERM sorting domain-containing protein</fullName>
    </recommendedName>
</protein>
<dbReference type="InterPro" id="IPR036514">
    <property type="entry name" value="SGNH_hydro_sf"/>
</dbReference>
<feature type="region of interest" description="Disordered" evidence="1">
    <location>
        <begin position="166"/>
        <end position="218"/>
    </location>
</feature>
<name>A0A4Z0C2A9_9BURK</name>
<dbReference type="OrthoDB" id="110597at2"/>
<dbReference type="Proteomes" id="UP000297564">
    <property type="component" value="Unassembled WGS sequence"/>
</dbReference>
<keyword evidence="2" id="KW-0732">Signal</keyword>
<comment type="caution">
    <text evidence="3">The sequence shown here is derived from an EMBL/GenBank/DDBJ whole genome shotgun (WGS) entry which is preliminary data.</text>
</comment>
<evidence type="ECO:0008006" key="5">
    <source>
        <dbReference type="Google" id="ProtNLM"/>
    </source>
</evidence>
<sequence length="218" mass="23775">MKKLMTALLLACCALPTFADPLKVLFVGNSFTYTRPPALGFNTENVTDLNLQNAIDKPAGSDPLLPQPWGGVPGIFKALATQAGLDIDVQHSLRGGATLRGHLLNTNPAGWDLRANIASQTWDIVVLQGNSTEAVNRAGGDFAQFNTYVGLLSRFIQVGDTHSYRERDLYPGGSNAQRTIPRTRRRAPKRRSTCTRPGPAPTSPTPQARLTRTSRWRP</sequence>
<keyword evidence="4" id="KW-1185">Reference proteome</keyword>
<accession>A0A4Z0C2A9</accession>
<dbReference type="EMBL" id="SMLL01000001">
    <property type="protein sequence ID" value="TFZ04974.1"/>
    <property type="molecule type" value="Genomic_DNA"/>
</dbReference>
<dbReference type="GO" id="GO:0016788">
    <property type="term" value="F:hydrolase activity, acting on ester bonds"/>
    <property type="evidence" value="ECO:0007669"/>
    <property type="project" value="UniProtKB-ARBA"/>
</dbReference>
<organism evidence="3 4">
    <name type="scientific">Ramlibacter rhizophilus</name>
    <dbReference type="NCBI Taxonomy" id="1781167"/>
    <lineage>
        <taxon>Bacteria</taxon>
        <taxon>Pseudomonadati</taxon>
        <taxon>Pseudomonadota</taxon>
        <taxon>Betaproteobacteria</taxon>
        <taxon>Burkholderiales</taxon>
        <taxon>Comamonadaceae</taxon>
        <taxon>Ramlibacter</taxon>
    </lineage>
</organism>